<organism evidence="1 2">
    <name type="scientific">Hoylesella saccharolytica F0055</name>
    <dbReference type="NCBI Taxonomy" id="1127699"/>
    <lineage>
        <taxon>Bacteria</taxon>
        <taxon>Pseudomonadati</taxon>
        <taxon>Bacteroidota</taxon>
        <taxon>Bacteroidia</taxon>
        <taxon>Bacteroidales</taxon>
        <taxon>Prevotellaceae</taxon>
        <taxon>Hoylesella</taxon>
    </lineage>
</organism>
<dbReference type="PROSITE" id="PS51257">
    <property type="entry name" value="PROKAR_LIPOPROTEIN"/>
    <property type="match status" value="1"/>
</dbReference>
<dbReference type="OrthoDB" id="1110209at2"/>
<accession>L1NJS0</accession>
<keyword evidence="2" id="KW-1185">Reference proteome</keyword>
<dbReference type="AlphaFoldDB" id="L1NJS0"/>
<dbReference type="PATRIC" id="fig|1127699.3.peg.324"/>
<sequence length="468" mass="52055">MNLKALLAIAFIGMVLVSCDDTTEGIGNSLVKQNSVVISTDTFTVTSKSVIVDSVLSKNTIAYLGKVRDPETGVYVAGNSMIQFHTLPNLGLTDSINGKDHNGNIIADSCDIILFYDDFYGDSLRPMKLTVYELDHPMLENQNYYSNFDPKANGYIRTGNGIKKEQIYTLSDMNRTDSVKGSYRRIRIPLNDSYTDKAGITYNNYGSYLLQTYQKHPEYFSTGYNFIKNVVPGFYFENQGDLTGSMAYIHGSRINAYYHKGAKDSVRWASFDGTEEVLQTSKIINDNNSIRRLATDQTCTHLRTPAGIFTELELPVNSILNGHEHDTINAVKLSLTRINNTLPAKVAFNAPSELLLLPKDSLHSFFEKGSLIDNKTSYLAFLNANTYTYYNISNLISAMGHSNKASANWNKVVLVPVTVTRTRVSTNSNETIITKIVHDMSLSGTRLVGGENNPNGDVKISVIYGKYE</sequence>
<evidence type="ECO:0008006" key="3">
    <source>
        <dbReference type="Google" id="ProtNLM"/>
    </source>
</evidence>
<dbReference type="Pfam" id="PF14092">
    <property type="entry name" value="DUF4270"/>
    <property type="match status" value="1"/>
</dbReference>
<name>L1NJS0_9BACT</name>
<dbReference type="STRING" id="1127699.HMPREF9151_00358"/>
<proteinExistence type="predicted"/>
<protein>
    <recommendedName>
        <fullName evidence="3">DUF4270 domain-containing protein</fullName>
    </recommendedName>
</protein>
<gene>
    <name evidence="1" type="ORF">HMPREF9151_00358</name>
</gene>
<evidence type="ECO:0000313" key="1">
    <source>
        <dbReference type="EMBL" id="EKY03427.1"/>
    </source>
</evidence>
<reference evidence="1 2" key="1">
    <citation type="submission" date="2012-05" db="EMBL/GenBank/DDBJ databases">
        <authorList>
            <person name="Weinstock G."/>
            <person name="Sodergren E."/>
            <person name="Lobos E.A."/>
            <person name="Fulton L."/>
            <person name="Fulton R."/>
            <person name="Courtney L."/>
            <person name="Fronick C."/>
            <person name="O'Laughlin M."/>
            <person name="Godfrey J."/>
            <person name="Wilson R.M."/>
            <person name="Miner T."/>
            <person name="Farmer C."/>
            <person name="Delehaunty K."/>
            <person name="Cordes M."/>
            <person name="Minx P."/>
            <person name="Tomlinson C."/>
            <person name="Chen J."/>
            <person name="Wollam A."/>
            <person name="Pepin K.H."/>
            <person name="Bhonagiri V."/>
            <person name="Zhang X."/>
            <person name="Suruliraj S."/>
            <person name="Warren W."/>
            <person name="Mitreva M."/>
            <person name="Mardis E.R."/>
            <person name="Wilson R.K."/>
        </authorList>
    </citation>
    <scope>NUCLEOTIDE SEQUENCE [LARGE SCALE GENOMIC DNA]</scope>
    <source>
        <strain evidence="1 2">F0055</strain>
    </source>
</reference>
<dbReference type="Proteomes" id="UP000010433">
    <property type="component" value="Unassembled WGS sequence"/>
</dbReference>
<dbReference type="HOGENOM" id="CLU_041004_0_0_10"/>
<comment type="caution">
    <text evidence="1">The sequence shown here is derived from an EMBL/GenBank/DDBJ whole genome shotgun (WGS) entry which is preliminary data.</text>
</comment>
<dbReference type="RefSeq" id="WP_009161516.1">
    <property type="nucleotide sequence ID" value="NZ_KB290967.1"/>
</dbReference>
<evidence type="ECO:0000313" key="2">
    <source>
        <dbReference type="Proteomes" id="UP000010433"/>
    </source>
</evidence>
<dbReference type="EMBL" id="AMEP01000036">
    <property type="protein sequence ID" value="EKY03427.1"/>
    <property type="molecule type" value="Genomic_DNA"/>
</dbReference>
<dbReference type="InterPro" id="IPR025366">
    <property type="entry name" value="DUF4270"/>
</dbReference>